<feature type="region of interest" description="Disordered" evidence="1">
    <location>
        <begin position="98"/>
        <end position="140"/>
    </location>
</feature>
<accession>C5FUT7</accession>
<dbReference type="RefSeq" id="XP_002844526.1">
    <property type="nucleotide sequence ID" value="XM_002844480.1"/>
</dbReference>
<dbReference type="AlphaFoldDB" id="C5FUT7"/>
<reference evidence="3" key="1">
    <citation type="journal article" date="2012" name="MBio">
        <title>Comparative genome analysis of Trichophyton rubrum and related dermatophytes reveals candidate genes involved in infection.</title>
        <authorList>
            <person name="Martinez D.A."/>
            <person name="Oliver B.G."/>
            <person name="Graeser Y."/>
            <person name="Goldberg J.M."/>
            <person name="Li W."/>
            <person name="Martinez-Rossi N.M."/>
            <person name="Monod M."/>
            <person name="Shelest E."/>
            <person name="Barton R.C."/>
            <person name="Birch E."/>
            <person name="Brakhage A.A."/>
            <person name="Chen Z."/>
            <person name="Gurr S.J."/>
            <person name="Heiman D."/>
            <person name="Heitman J."/>
            <person name="Kosti I."/>
            <person name="Rossi A."/>
            <person name="Saif S."/>
            <person name="Samalova M."/>
            <person name="Saunders C.W."/>
            <person name="Shea T."/>
            <person name="Summerbell R.C."/>
            <person name="Xu J."/>
            <person name="Young S."/>
            <person name="Zeng Q."/>
            <person name="Birren B.W."/>
            <person name="Cuomo C.A."/>
            <person name="White T.C."/>
        </authorList>
    </citation>
    <scope>NUCLEOTIDE SEQUENCE [LARGE SCALE GENOMIC DNA]</scope>
    <source>
        <strain evidence="3">ATCC MYA-4605 / CBS 113480</strain>
    </source>
</reference>
<feature type="compositionally biased region" description="Polar residues" evidence="1">
    <location>
        <begin position="98"/>
        <end position="111"/>
    </location>
</feature>
<proteinExistence type="predicted"/>
<keyword evidence="3" id="KW-1185">Reference proteome</keyword>
<dbReference type="EMBL" id="DS995706">
    <property type="protein sequence ID" value="EEQ33671.1"/>
    <property type="molecule type" value="Genomic_DNA"/>
</dbReference>
<dbReference type="Proteomes" id="UP000002035">
    <property type="component" value="Unassembled WGS sequence"/>
</dbReference>
<evidence type="ECO:0000313" key="2">
    <source>
        <dbReference type="EMBL" id="EEQ33671.1"/>
    </source>
</evidence>
<name>C5FUT7_ARTOC</name>
<sequence length="140" mass="15559">MDLRVEMIEGDCAPTALTREMWVQMRHKLQDIYLIVLKKRMTRLRQRTPFKAVCTHVPLTFPRAWLSIVMDGQTGPLFSSTALFSSVYGDILRVEKSTPGTNHSVSSTSFHPSGGLGPATTGSLRLTAPHLRHTPPESSI</sequence>
<organism evidence="2 3">
    <name type="scientific">Arthroderma otae (strain ATCC MYA-4605 / CBS 113480)</name>
    <name type="common">Microsporum canis</name>
    <dbReference type="NCBI Taxonomy" id="554155"/>
    <lineage>
        <taxon>Eukaryota</taxon>
        <taxon>Fungi</taxon>
        <taxon>Dikarya</taxon>
        <taxon>Ascomycota</taxon>
        <taxon>Pezizomycotina</taxon>
        <taxon>Eurotiomycetes</taxon>
        <taxon>Eurotiomycetidae</taxon>
        <taxon>Onygenales</taxon>
        <taxon>Arthrodermataceae</taxon>
        <taxon>Microsporum</taxon>
    </lineage>
</organism>
<gene>
    <name evidence="2" type="ORF">MCYG_06490</name>
</gene>
<evidence type="ECO:0000256" key="1">
    <source>
        <dbReference type="SAM" id="MobiDB-lite"/>
    </source>
</evidence>
<dbReference type="GeneID" id="9222298"/>
<dbReference type="HOGENOM" id="CLU_1834704_0_0_1"/>
<protein>
    <submittedName>
        <fullName evidence="2">Uncharacterized protein</fullName>
    </submittedName>
</protein>
<evidence type="ECO:0000313" key="3">
    <source>
        <dbReference type="Proteomes" id="UP000002035"/>
    </source>
</evidence>
<dbReference type="VEuPathDB" id="FungiDB:MCYG_06490"/>